<evidence type="ECO:0000313" key="1">
    <source>
        <dbReference type="EMBL" id="BDR93130.1"/>
    </source>
</evidence>
<accession>A0ABM8BQ83</accession>
<name>A0ABM8BQ83_9CREN</name>
<evidence type="ECO:0000313" key="2">
    <source>
        <dbReference type="Proteomes" id="UP001060771"/>
    </source>
</evidence>
<dbReference type="EMBL" id="AP026830">
    <property type="protein sequence ID" value="BDR93130.1"/>
    <property type="molecule type" value="Genomic_DNA"/>
</dbReference>
<proteinExistence type="predicted"/>
<gene>
    <name evidence="1" type="ORF">Vsou_22230</name>
</gene>
<protein>
    <submittedName>
        <fullName evidence="1">Uncharacterized protein</fullName>
    </submittedName>
</protein>
<sequence length="41" mass="4740">MRVLERMPKDSLESDNKERVQIIARVITKLKYGGNGFSIFV</sequence>
<dbReference type="Proteomes" id="UP001060771">
    <property type="component" value="Chromosome"/>
</dbReference>
<reference evidence="2" key="1">
    <citation type="submission" date="2022-09" db="EMBL/GenBank/DDBJ databases">
        <title>Complete genome sequence of Vulcanisaeta souniana.</title>
        <authorList>
            <person name="Kato S."/>
            <person name="Itoh T."/>
            <person name="Ohkuma M."/>
        </authorList>
    </citation>
    <scope>NUCLEOTIDE SEQUENCE [LARGE SCALE GENOMIC DNA]</scope>
    <source>
        <strain evidence="2">JCM 11219</strain>
    </source>
</reference>
<keyword evidence="2" id="KW-1185">Reference proteome</keyword>
<organism evidence="1 2">
    <name type="scientific">Vulcanisaeta souniana JCM 11219</name>
    <dbReference type="NCBI Taxonomy" id="1293586"/>
    <lineage>
        <taxon>Archaea</taxon>
        <taxon>Thermoproteota</taxon>
        <taxon>Thermoprotei</taxon>
        <taxon>Thermoproteales</taxon>
        <taxon>Thermoproteaceae</taxon>
        <taxon>Vulcanisaeta</taxon>
    </lineage>
</organism>